<accession>A0A2K8UEI3</accession>
<dbReference type="SMART" id="SM00388">
    <property type="entry name" value="HisKA"/>
    <property type="match status" value="1"/>
</dbReference>
<dbReference type="Pfam" id="PF00512">
    <property type="entry name" value="HisKA"/>
    <property type="match status" value="1"/>
</dbReference>
<dbReference type="AlphaFoldDB" id="A0A2K8UEI3"/>
<comment type="subcellular location">
    <subcellularLocation>
        <location evidence="2">Membrane</location>
    </subcellularLocation>
</comment>
<evidence type="ECO:0000256" key="1">
    <source>
        <dbReference type="ARBA" id="ARBA00000085"/>
    </source>
</evidence>
<dbReference type="Gene3D" id="2.10.70.100">
    <property type="match status" value="1"/>
</dbReference>
<dbReference type="InterPro" id="IPR050351">
    <property type="entry name" value="BphY/WalK/GraS-like"/>
</dbReference>
<proteinExistence type="predicted"/>
<dbReference type="GO" id="GO:0030295">
    <property type="term" value="F:protein kinase activator activity"/>
    <property type="evidence" value="ECO:0007669"/>
    <property type="project" value="TreeGrafter"/>
</dbReference>
<feature type="transmembrane region" description="Helical" evidence="8">
    <location>
        <begin position="171"/>
        <end position="196"/>
    </location>
</feature>
<evidence type="ECO:0000256" key="3">
    <source>
        <dbReference type="ARBA" id="ARBA00012438"/>
    </source>
</evidence>
<dbReference type="Proteomes" id="UP000232638">
    <property type="component" value="Chromosome"/>
</dbReference>
<dbReference type="InterPro" id="IPR001610">
    <property type="entry name" value="PAC"/>
</dbReference>
<dbReference type="PRINTS" id="PR00344">
    <property type="entry name" value="BCTRLSENSOR"/>
</dbReference>
<dbReference type="InterPro" id="IPR000014">
    <property type="entry name" value="PAS"/>
</dbReference>
<dbReference type="InterPro" id="IPR036890">
    <property type="entry name" value="HATPase_C_sf"/>
</dbReference>
<dbReference type="SMART" id="SM00304">
    <property type="entry name" value="HAMP"/>
    <property type="match status" value="1"/>
</dbReference>
<evidence type="ECO:0000259" key="11">
    <source>
        <dbReference type="PROSITE" id="PS50885"/>
    </source>
</evidence>
<keyword evidence="4" id="KW-0597">Phosphoprotein</keyword>
<dbReference type="GO" id="GO:0005886">
    <property type="term" value="C:plasma membrane"/>
    <property type="evidence" value="ECO:0007669"/>
    <property type="project" value="UniProtKB-ARBA"/>
</dbReference>
<dbReference type="SUPFAM" id="SSF55874">
    <property type="entry name" value="ATPase domain of HSP90 chaperone/DNA topoisomerase II/histidine kinase"/>
    <property type="match status" value="1"/>
</dbReference>
<keyword evidence="6" id="KW-0418">Kinase</keyword>
<dbReference type="GO" id="GO:0000156">
    <property type="term" value="F:phosphorelay response regulator activity"/>
    <property type="evidence" value="ECO:0007669"/>
    <property type="project" value="TreeGrafter"/>
</dbReference>
<dbReference type="Gene3D" id="1.10.287.130">
    <property type="match status" value="1"/>
</dbReference>
<feature type="domain" description="PAC" evidence="10">
    <location>
        <begin position="342"/>
        <end position="394"/>
    </location>
</feature>
<dbReference type="FunFam" id="1.10.287.130:FF:000070">
    <property type="entry name" value="Histidine kinase sensor protein"/>
    <property type="match status" value="1"/>
</dbReference>
<dbReference type="PROSITE" id="PS50885">
    <property type="entry name" value="HAMP"/>
    <property type="match status" value="1"/>
</dbReference>
<evidence type="ECO:0000259" key="10">
    <source>
        <dbReference type="PROSITE" id="PS50113"/>
    </source>
</evidence>
<keyword evidence="13" id="KW-1185">Reference proteome</keyword>
<dbReference type="SUPFAM" id="SSF158472">
    <property type="entry name" value="HAMP domain-like"/>
    <property type="match status" value="1"/>
</dbReference>
<dbReference type="SUPFAM" id="SSF47384">
    <property type="entry name" value="Homodimeric domain of signal transducing histidine kinase"/>
    <property type="match status" value="1"/>
</dbReference>
<dbReference type="Gene3D" id="6.10.340.10">
    <property type="match status" value="1"/>
</dbReference>
<dbReference type="EC" id="2.7.13.3" evidence="3"/>
<dbReference type="PROSITE" id="PS50113">
    <property type="entry name" value="PAC"/>
    <property type="match status" value="1"/>
</dbReference>
<dbReference type="InterPro" id="IPR035965">
    <property type="entry name" value="PAS-like_dom_sf"/>
</dbReference>
<dbReference type="SUPFAM" id="SSF55785">
    <property type="entry name" value="PYP-like sensor domain (PAS domain)"/>
    <property type="match status" value="1"/>
</dbReference>
<feature type="transmembrane region" description="Helical" evidence="8">
    <location>
        <begin position="9"/>
        <end position="29"/>
    </location>
</feature>
<feature type="domain" description="Histidine kinase" evidence="9">
    <location>
        <begin position="423"/>
        <end position="637"/>
    </location>
</feature>
<dbReference type="KEGG" id="tsy:THSYN_25685"/>
<evidence type="ECO:0000256" key="2">
    <source>
        <dbReference type="ARBA" id="ARBA00004370"/>
    </source>
</evidence>
<dbReference type="PANTHER" id="PTHR42878">
    <property type="entry name" value="TWO-COMPONENT HISTIDINE KINASE"/>
    <property type="match status" value="1"/>
</dbReference>
<dbReference type="SMART" id="SM00086">
    <property type="entry name" value="PAC"/>
    <property type="match status" value="1"/>
</dbReference>
<protein>
    <recommendedName>
        <fullName evidence="3">histidine kinase</fullName>
        <ecNumber evidence="3">2.7.13.3</ecNumber>
    </recommendedName>
</protein>
<reference evidence="12 13" key="1">
    <citation type="submission" date="2017-03" db="EMBL/GenBank/DDBJ databases">
        <title>Complete genome sequence of Candidatus 'Thiodictyon syntrophicum' sp. nov. strain Cad16T, a photolithoautotroph purple sulfur bacterium isolated from an alpine meromictic lake.</title>
        <authorList>
            <person name="Luedin S.M."/>
            <person name="Pothier J.F."/>
            <person name="Danza F."/>
            <person name="Storelli N."/>
            <person name="Wittwer M."/>
            <person name="Tonolla M."/>
        </authorList>
    </citation>
    <scope>NUCLEOTIDE SEQUENCE [LARGE SCALE GENOMIC DNA]</scope>
    <source>
        <strain evidence="12 13">Cad16T</strain>
    </source>
</reference>
<dbReference type="EMBL" id="CP020370">
    <property type="protein sequence ID" value="AUB83990.1"/>
    <property type="molecule type" value="Genomic_DNA"/>
</dbReference>
<name>A0A2K8UEI3_9GAMM</name>
<evidence type="ECO:0000256" key="6">
    <source>
        <dbReference type="ARBA" id="ARBA00022777"/>
    </source>
</evidence>
<dbReference type="Gene3D" id="3.30.450.20">
    <property type="entry name" value="PAS domain"/>
    <property type="match status" value="1"/>
</dbReference>
<dbReference type="InterPro" id="IPR003661">
    <property type="entry name" value="HisK_dim/P_dom"/>
</dbReference>
<dbReference type="GO" id="GO:0007234">
    <property type="term" value="P:osmosensory signaling via phosphorelay pathway"/>
    <property type="evidence" value="ECO:0007669"/>
    <property type="project" value="TreeGrafter"/>
</dbReference>
<evidence type="ECO:0000313" key="13">
    <source>
        <dbReference type="Proteomes" id="UP000232638"/>
    </source>
</evidence>
<dbReference type="FunFam" id="3.30.565.10:FF:000006">
    <property type="entry name" value="Sensor histidine kinase WalK"/>
    <property type="match status" value="1"/>
</dbReference>
<dbReference type="RefSeq" id="WP_100921661.1">
    <property type="nucleotide sequence ID" value="NZ_CP020370.1"/>
</dbReference>
<dbReference type="InterPro" id="IPR000700">
    <property type="entry name" value="PAS-assoc_C"/>
</dbReference>
<dbReference type="Pfam" id="PF02518">
    <property type="entry name" value="HATPase_c"/>
    <property type="match status" value="1"/>
</dbReference>
<evidence type="ECO:0000313" key="12">
    <source>
        <dbReference type="EMBL" id="AUB83990.1"/>
    </source>
</evidence>
<evidence type="ECO:0000256" key="5">
    <source>
        <dbReference type="ARBA" id="ARBA00022679"/>
    </source>
</evidence>
<keyword evidence="7 8" id="KW-0472">Membrane</keyword>
<dbReference type="InterPro" id="IPR003660">
    <property type="entry name" value="HAMP_dom"/>
</dbReference>
<comment type="catalytic activity">
    <reaction evidence="1">
        <text>ATP + protein L-histidine = ADP + protein N-phospho-L-histidine.</text>
        <dbReference type="EC" id="2.7.13.3"/>
    </reaction>
</comment>
<dbReference type="InterPro" id="IPR036097">
    <property type="entry name" value="HisK_dim/P_sf"/>
</dbReference>
<keyword evidence="8" id="KW-1133">Transmembrane helix</keyword>
<dbReference type="CDD" id="cd00082">
    <property type="entry name" value="HisKA"/>
    <property type="match status" value="1"/>
</dbReference>
<dbReference type="Pfam" id="PF08447">
    <property type="entry name" value="PAS_3"/>
    <property type="match status" value="1"/>
</dbReference>
<evidence type="ECO:0000259" key="9">
    <source>
        <dbReference type="PROSITE" id="PS50109"/>
    </source>
</evidence>
<sequence>MNLRRRSRLVALVSVLIFLVPLGLFLFAYRGKLQTQRDLAVAESLSAQTTQLRTALFGYLLHPQAELRGQVEAQFAVLTGLLGRLGPAIDASIRDDAQTRYAWETVRRLVGDAQTLFAQLGDAGTDQGRTERDARTSDLILVDSHSLILFVNQIRYRANARFLRATTWENLTLGGLLTGIAGLGLVLFLVFVRVILKPVQQLHEAAVRVAGGDLGLRLASPRRDEFGALARAFDGMLDRLQETMVSRARLEAEIAERVRTGAALTASEAALRNAQRLAGLGSWSWDLKSGAQTWSEEIFHLYGRDPRLGPAAYPQIRQYFTPASWERLAAAVERARTDGLPYECEAELVRPDGRPGWVVARGEATRDAAGTIVRLSGTVQEITASKLAEGQIQALNAGLERRVEQRTAELQAANRELESFAYAVSHDLRAPLRALSGFSQALVEDYGGRLDGEARSFLDQIQGASRRMGELIDGILTLSRSTRGELRRDPVDLSALAQGLLAQHALAEPGRQVAWEVAPGLDALGDAPMLEVVMVNLLDNAWKYTAKTPAATIRVYAEERAGELWYGVADNGAGFDMAYRARLFQPFQRLHRQDEFPGIGIGLATVQRIIHRHGGTIEAEGVPGGGATFRFTVSATGHRPESLCKATPS</sequence>
<dbReference type="PROSITE" id="PS50109">
    <property type="entry name" value="HIS_KIN"/>
    <property type="match status" value="1"/>
</dbReference>
<dbReference type="InterPro" id="IPR003594">
    <property type="entry name" value="HATPase_dom"/>
</dbReference>
<dbReference type="OrthoDB" id="7051794at2"/>
<evidence type="ECO:0000256" key="8">
    <source>
        <dbReference type="SAM" id="Phobius"/>
    </source>
</evidence>
<evidence type="ECO:0000256" key="7">
    <source>
        <dbReference type="ARBA" id="ARBA00023136"/>
    </source>
</evidence>
<dbReference type="InterPro" id="IPR013655">
    <property type="entry name" value="PAS_fold_3"/>
</dbReference>
<dbReference type="InterPro" id="IPR004358">
    <property type="entry name" value="Sig_transdc_His_kin-like_C"/>
</dbReference>
<gene>
    <name evidence="12" type="ORF">THSYN_25685</name>
</gene>
<dbReference type="PANTHER" id="PTHR42878:SF15">
    <property type="entry name" value="BACTERIOPHYTOCHROME"/>
    <property type="match status" value="1"/>
</dbReference>
<dbReference type="Pfam" id="PF00672">
    <property type="entry name" value="HAMP"/>
    <property type="match status" value="1"/>
</dbReference>
<dbReference type="CDD" id="cd06225">
    <property type="entry name" value="HAMP"/>
    <property type="match status" value="1"/>
</dbReference>
<evidence type="ECO:0000256" key="4">
    <source>
        <dbReference type="ARBA" id="ARBA00022553"/>
    </source>
</evidence>
<feature type="domain" description="HAMP" evidence="11">
    <location>
        <begin position="193"/>
        <end position="245"/>
    </location>
</feature>
<dbReference type="CDD" id="cd00130">
    <property type="entry name" value="PAS"/>
    <property type="match status" value="1"/>
</dbReference>
<organism evidence="12 13">
    <name type="scientific">Candidatus Thiodictyon syntrophicum</name>
    <dbReference type="NCBI Taxonomy" id="1166950"/>
    <lineage>
        <taxon>Bacteria</taxon>
        <taxon>Pseudomonadati</taxon>
        <taxon>Pseudomonadota</taxon>
        <taxon>Gammaproteobacteria</taxon>
        <taxon>Chromatiales</taxon>
        <taxon>Chromatiaceae</taxon>
        <taxon>Thiodictyon</taxon>
    </lineage>
</organism>
<dbReference type="GO" id="GO:0000155">
    <property type="term" value="F:phosphorelay sensor kinase activity"/>
    <property type="evidence" value="ECO:0007669"/>
    <property type="project" value="InterPro"/>
</dbReference>
<dbReference type="Gene3D" id="3.30.565.10">
    <property type="entry name" value="Histidine kinase-like ATPase, C-terminal domain"/>
    <property type="match status" value="1"/>
</dbReference>
<dbReference type="InterPro" id="IPR005467">
    <property type="entry name" value="His_kinase_dom"/>
</dbReference>
<keyword evidence="8" id="KW-0812">Transmembrane</keyword>
<keyword evidence="5" id="KW-0808">Transferase</keyword>
<dbReference type="SMART" id="SM00387">
    <property type="entry name" value="HATPase_c"/>
    <property type="match status" value="1"/>
</dbReference>